<dbReference type="Proteomes" id="UP001266305">
    <property type="component" value="Unassembled WGS sequence"/>
</dbReference>
<dbReference type="InterPro" id="IPR050818">
    <property type="entry name" value="KCNH_animal-type"/>
</dbReference>
<evidence type="ECO:0000313" key="11">
    <source>
        <dbReference type="Proteomes" id="UP001266305"/>
    </source>
</evidence>
<dbReference type="Pfam" id="PF00520">
    <property type="entry name" value="Ion_trans"/>
    <property type="match status" value="1"/>
</dbReference>
<evidence type="ECO:0000256" key="5">
    <source>
        <dbReference type="ARBA" id="ARBA00023180"/>
    </source>
</evidence>
<dbReference type="PROSITE" id="PS50112">
    <property type="entry name" value="PAS"/>
    <property type="match status" value="1"/>
</dbReference>
<dbReference type="SUPFAM" id="SSF81324">
    <property type="entry name" value="Voltage-gated potassium channels"/>
    <property type="match status" value="1"/>
</dbReference>
<organism evidence="10 11">
    <name type="scientific">Saguinus oedipus</name>
    <name type="common">Cotton-top tamarin</name>
    <name type="synonym">Oedipomidas oedipus</name>
    <dbReference type="NCBI Taxonomy" id="9490"/>
    <lineage>
        <taxon>Eukaryota</taxon>
        <taxon>Metazoa</taxon>
        <taxon>Chordata</taxon>
        <taxon>Craniata</taxon>
        <taxon>Vertebrata</taxon>
        <taxon>Euteleostomi</taxon>
        <taxon>Mammalia</taxon>
        <taxon>Eutheria</taxon>
        <taxon>Euarchontoglires</taxon>
        <taxon>Primates</taxon>
        <taxon>Haplorrhini</taxon>
        <taxon>Platyrrhini</taxon>
        <taxon>Cebidae</taxon>
        <taxon>Callitrichinae</taxon>
        <taxon>Saguinus</taxon>
    </lineage>
</organism>
<evidence type="ECO:0000256" key="7">
    <source>
        <dbReference type="SAM" id="Phobius"/>
    </source>
</evidence>
<dbReference type="Gene3D" id="1.10.287.70">
    <property type="match status" value="1"/>
</dbReference>
<dbReference type="InterPro" id="IPR000014">
    <property type="entry name" value="PAS"/>
</dbReference>
<comment type="caution">
    <text evidence="10">The sequence shown here is derived from an EMBL/GenBank/DDBJ whole genome shotgun (WGS) entry which is preliminary data.</text>
</comment>
<evidence type="ECO:0000256" key="1">
    <source>
        <dbReference type="ARBA" id="ARBA00004141"/>
    </source>
</evidence>
<feature type="region of interest" description="Disordered" evidence="6">
    <location>
        <begin position="137"/>
        <end position="157"/>
    </location>
</feature>
<reference evidence="10 11" key="1">
    <citation type="submission" date="2023-05" db="EMBL/GenBank/DDBJ databases">
        <title>B98-5 Cell Line De Novo Hybrid Assembly: An Optical Mapping Approach.</title>
        <authorList>
            <person name="Kananen K."/>
            <person name="Auerbach J.A."/>
            <person name="Kautto E."/>
            <person name="Blachly J.S."/>
        </authorList>
    </citation>
    <scope>NUCLEOTIDE SEQUENCE [LARGE SCALE GENOMIC DNA]</scope>
    <source>
        <strain evidence="10">B95-8</strain>
        <tissue evidence="10">Cell line</tissue>
    </source>
</reference>
<dbReference type="PANTHER" id="PTHR10217">
    <property type="entry name" value="VOLTAGE AND LIGAND GATED POTASSIUM CHANNEL"/>
    <property type="match status" value="1"/>
</dbReference>
<evidence type="ECO:0000256" key="4">
    <source>
        <dbReference type="ARBA" id="ARBA00023136"/>
    </source>
</evidence>
<feature type="transmembrane region" description="Helical" evidence="7">
    <location>
        <begin position="225"/>
        <end position="246"/>
    </location>
</feature>
<evidence type="ECO:0000259" key="9">
    <source>
        <dbReference type="PROSITE" id="PS50113"/>
    </source>
</evidence>
<dbReference type="Gene3D" id="3.30.450.20">
    <property type="entry name" value="PAS domain"/>
    <property type="match status" value="1"/>
</dbReference>
<dbReference type="InterPro" id="IPR003950">
    <property type="entry name" value="K_chnl_volt-dep_ELK"/>
</dbReference>
<keyword evidence="4 7" id="KW-0472">Membrane</keyword>
<dbReference type="PRINTS" id="PR01463">
    <property type="entry name" value="EAGCHANLFMLY"/>
</dbReference>
<dbReference type="InterPro" id="IPR000700">
    <property type="entry name" value="PAS-assoc_C"/>
</dbReference>
<dbReference type="CDD" id="cd00130">
    <property type="entry name" value="PAS"/>
    <property type="match status" value="1"/>
</dbReference>
<keyword evidence="11" id="KW-1185">Reference proteome</keyword>
<dbReference type="PANTHER" id="PTHR10217:SF481">
    <property type="entry name" value="POTASSIUM VOLTAGE-GATED CHANNEL SUBFAMILY H MEMBER 3"/>
    <property type="match status" value="1"/>
</dbReference>
<name>A0ABQ9UZK0_SAGOE</name>
<dbReference type="PROSITE" id="PS50113">
    <property type="entry name" value="PAC"/>
    <property type="match status" value="1"/>
</dbReference>
<feature type="domain" description="PAS" evidence="8">
    <location>
        <begin position="42"/>
        <end position="90"/>
    </location>
</feature>
<evidence type="ECO:0000256" key="2">
    <source>
        <dbReference type="ARBA" id="ARBA00022692"/>
    </source>
</evidence>
<dbReference type="InterPro" id="IPR001610">
    <property type="entry name" value="PAC"/>
</dbReference>
<comment type="subcellular location">
    <subcellularLocation>
        <location evidence="1">Membrane</location>
        <topology evidence="1">Multi-pass membrane protein</topology>
    </subcellularLocation>
</comment>
<dbReference type="InterPro" id="IPR003938">
    <property type="entry name" value="K_chnl_volt-dep_EAG/ELK/ERG"/>
</dbReference>
<dbReference type="EMBL" id="JASSZA010000009">
    <property type="protein sequence ID" value="KAK2102204.1"/>
    <property type="molecule type" value="Genomic_DNA"/>
</dbReference>
<keyword evidence="2 7" id="KW-0812">Transmembrane</keyword>
<protein>
    <submittedName>
        <fullName evidence="10">Potassium voltage-gated channel sub H member 3</fullName>
    </submittedName>
</protein>
<keyword evidence="3 7" id="KW-1133">Transmembrane helix</keyword>
<gene>
    <name evidence="10" type="primary">KCNH3_2</name>
    <name evidence="10" type="ORF">P7K49_019871</name>
</gene>
<dbReference type="InterPro" id="IPR005821">
    <property type="entry name" value="Ion_trans_dom"/>
</dbReference>
<evidence type="ECO:0000313" key="10">
    <source>
        <dbReference type="EMBL" id="KAK2102204.1"/>
    </source>
</evidence>
<evidence type="ECO:0000256" key="6">
    <source>
        <dbReference type="SAM" id="MobiDB-lite"/>
    </source>
</evidence>
<evidence type="ECO:0000256" key="3">
    <source>
        <dbReference type="ARBA" id="ARBA00022989"/>
    </source>
</evidence>
<feature type="compositionally biased region" description="Basic and acidic residues" evidence="6">
    <location>
        <begin position="137"/>
        <end position="150"/>
    </location>
</feature>
<dbReference type="SMART" id="SM00086">
    <property type="entry name" value="PAC"/>
    <property type="match status" value="1"/>
</dbReference>
<dbReference type="SUPFAM" id="SSF55785">
    <property type="entry name" value="PYP-like sensor domain (PAS domain)"/>
    <property type="match status" value="1"/>
</dbReference>
<feature type="domain" description="PAC" evidence="9">
    <location>
        <begin position="93"/>
        <end position="145"/>
    </location>
</feature>
<keyword evidence="5" id="KW-0325">Glycoprotein</keyword>
<feature type="transmembrane region" description="Helical" evidence="7">
    <location>
        <begin position="397"/>
        <end position="423"/>
    </location>
</feature>
<proteinExistence type="predicted"/>
<dbReference type="NCBIfam" id="TIGR00229">
    <property type="entry name" value="sensory_box"/>
    <property type="match status" value="1"/>
</dbReference>
<dbReference type="InterPro" id="IPR035965">
    <property type="entry name" value="PAS-like_dom_sf"/>
</dbReference>
<sequence>MPAMRGLLAPQNTFLDTIATRFDGTHSNFVLGNAQVAGLFPVVYCSDGFCDLTGFSRAEVMQRGCACSFLYGPDTSELVRQQIRKALDEHKEFKAELILYRKSGLPFWCLLDVIPIKNEKGEVALFLVSHKDISETKNRGGPDRWKETGGGRRRYGRARSKGFNANRRRSRAVLYHLSGHLQKQPKGKHKLNKGVFGEKPNLPEYKVAAIRKSPFILLHCGALRATWDGFILLATLYVAVTVPYSVCVSTAREPSAARGPPSVCDLAVEVLFILVLTPTWIPTDIVLNFRTTFVSKSGQVVFAPKSICLHYVTTWFLLDVIAALPFDLLHAFKVNVVSVAGLAEWVGFARGQGGLAWLTSLPPSLPESQYFGAHLLKTVRLLRLLRLLPRLDRYSQYSAVVLTLLMAVFALLAHWVACIWFYIGQREIESSESELPEIGTGGSLCMWWGAGCATMSEECECKCVCRCVVSGTCASLHVYKSEKRVCSPHFSLLQLCSPPA</sequence>
<accession>A0ABQ9UZK0</accession>
<evidence type="ECO:0000259" key="8">
    <source>
        <dbReference type="PROSITE" id="PS50112"/>
    </source>
</evidence>
<dbReference type="PRINTS" id="PR01465">
    <property type="entry name" value="ELKCHANNEL"/>
</dbReference>
<dbReference type="Pfam" id="PF13426">
    <property type="entry name" value="PAS_9"/>
    <property type="match status" value="1"/>
</dbReference>